<dbReference type="Gene3D" id="3.40.50.2300">
    <property type="match status" value="1"/>
</dbReference>
<dbReference type="PRINTS" id="PR01590">
    <property type="entry name" value="HTHFIS"/>
</dbReference>
<evidence type="ECO:0000256" key="5">
    <source>
        <dbReference type="ARBA" id="ARBA00023163"/>
    </source>
</evidence>
<dbReference type="Pfam" id="PF02954">
    <property type="entry name" value="HTH_8"/>
    <property type="match status" value="1"/>
</dbReference>
<proteinExistence type="predicted"/>
<dbReference type="InterPro" id="IPR003593">
    <property type="entry name" value="AAA+_ATPase"/>
</dbReference>
<dbReference type="RefSeq" id="WP_133560121.1">
    <property type="nucleotide sequence ID" value="NZ_SNZA01000001.1"/>
</dbReference>
<dbReference type="InterPro" id="IPR058031">
    <property type="entry name" value="AAA_lid_NorR"/>
</dbReference>
<dbReference type="GO" id="GO:0006355">
    <property type="term" value="P:regulation of DNA-templated transcription"/>
    <property type="evidence" value="ECO:0007669"/>
    <property type="project" value="InterPro"/>
</dbReference>
<feature type="modified residue" description="4-aspartylphosphate" evidence="6">
    <location>
        <position position="54"/>
    </location>
</feature>
<evidence type="ECO:0000256" key="2">
    <source>
        <dbReference type="ARBA" id="ARBA00022840"/>
    </source>
</evidence>
<dbReference type="InterPro" id="IPR025944">
    <property type="entry name" value="Sigma_54_int_dom_CS"/>
</dbReference>
<dbReference type="SUPFAM" id="SSF52172">
    <property type="entry name" value="CheY-like"/>
    <property type="match status" value="1"/>
</dbReference>
<keyword evidence="3" id="KW-0805">Transcription regulation</keyword>
<dbReference type="Pfam" id="PF00072">
    <property type="entry name" value="Response_reg"/>
    <property type="match status" value="1"/>
</dbReference>
<dbReference type="FunFam" id="3.40.50.300:FF:000006">
    <property type="entry name" value="DNA-binding transcriptional regulator NtrC"/>
    <property type="match status" value="1"/>
</dbReference>
<evidence type="ECO:0000256" key="6">
    <source>
        <dbReference type="PROSITE-ProRule" id="PRU00169"/>
    </source>
</evidence>
<dbReference type="InterPro" id="IPR002078">
    <property type="entry name" value="Sigma_54_int"/>
</dbReference>
<dbReference type="GO" id="GO:0000160">
    <property type="term" value="P:phosphorelay signal transduction system"/>
    <property type="evidence" value="ECO:0007669"/>
    <property type="project" value="InterPro"/>
</dbReference>
<keyword evidence="10" id="KW-1185">Reference proteome</keyword>
<dbReference type="SUPFAM" id="SSF52540">
    <property type="entry name" value="P-loop containing nucleoside triphosphate hydrolases"/>
    <property type="match status" value="1"/>
</dbReference>
<evidence type="ECO:0000313" key="9">
    <source>
        <dbReference type="EMBL" id="TDR15512.1"/>
    </source>
</evidence>
<gene>
    <name evidence="9" type="ORF">C8D85_0878</name>
</gene>
<dbReference type="AlphaFoldDB" id="A0A4R6X8R3"/>
<dbReference type="PROSITE" id="PS50045">
    <property type="entry name" value="SIGMA54_INTERACT_4"/>
    <property type="match status" value="1"/>
</dbReference>
<dbReference type="PROSITE" id="PS50110">
    <property type="entry name" value="RESPONSE_REGULATORY"/>
    <property type="match status" value="1"/>
</dbReference>
<dbReference type="PROSITE" id="PS00676">
    <property type="entry name" value="SIGMA54_INTERACT_2"/>
    <property type="match status" value="1"/>
</dbReference>
<dbReference type="SMART" id="SM00448">
    <property type="entry name" value="REC"/>
    <property type="match status" value="1"/>
</dbReference>
<name>A0A4R6X8R3_9GAMM</name>
<evidence type="ECO:0000256" key="1">
    <source>
        <dbReference type="ARBA" id="ARBA00022741"/>
    </source>
</evidence>
<dbReference type="InterPro" id="IPR009057">
    <property type="entry name" value="Homeodomain-like_sf"/>
</dbReference>
<evidence type="ECO:0000259" key="7">
    <source>
        <dbReference type="PROSITE" id="PS50045"/>
    </source>
</evidence>
<dbReference type="PROSITE" id="PS00688">
    <property type="entry name" value="SIGMA54_INTERACT_3"/>
    <property type="match status" value="1"/>
</dbReference>
<keyword evidence="2" id="KW-0067">ATP-binding</keyword>
<evidence type="ECO:0000259" key="8">
    <source>
        <dbReference type="PROSITE" id="PS50110"/>
    </source>
</evidence>
<feature type="domain" description="Response regulatory" evidence="8">
    <location>
        <begin position="5"/>
        <end position="119"/>
    </location>
</feature>
<feature type="domain" description="Sigma-54 factor interaction" evidence="7">
    <location>
        <begin position="141"/>
        <end position="370"/>
    </location>
</feature>
<dbReference type="InterPro" id="IPR011006">
    <property type="entry name" value="CheY-like_superfamily"/>
</dbReference>
<dbReference type="GO" id="GO:0043565">
    <property type="term" value="F:sequence-specific DNA binding"/>
    <property type="evidence" value="ECO:0007669"/>
    <property type="project" value="InterPro"/>
</dbReference>
<dbReference type="PANTHER" id="PTHR32071:SF117">
    <property type="entry name" value="PTS-DEPENDENT DIHYDROXYACETONE KINASE OPERON REGULATORY PROTEIN-RELATED"/>
    <property type="match status" value="1"/>
</dbReference>
<dbReference type="Gene3D" id="1.10.10.60">
    <property type="entry name" value="Homeodomain-like"/>
    <property type="match status" value="1"/>
</dbReference>
<dbReference type="InterPro" id="IPR001789">
    <property type="entry name" value="Sig_transdc_resp-reg_receiver"/>
</dbReference>
<organism evidence="9 10">
    <name type="scientific">Marinomonas communis</name>
    <dbReference type="NCBI Taxonomy" id="28254"/>
    <lineage>
        <taxon>Bacteria</taxon>
        <taxon>Pseudomonadati</taxon>
        <taxon>Pseudomonadota</taxon>
        <taxon>Gammaproteobacteria</taxon>
        <taxon>Oceanospirillales</taxon>
        <taxon>Oceanospirillaceae</taxon>
        <taxon>Marinomonas</taxon>
    </lineage>
</organism>
<dbReference type="Gene3D" id="3.40.50.300">
    <property type="entry name" value="P-loop containing nucleotide triphosphate hydrolases"/>
    <property type="match status" value="1"/>
</dbReference>
<accession>A0A4R6X8R3</accession>
<dbReference type="Gene3D" id="1.10.8.60">
    <property type="match status" value="1"/>
</dbReference>
<evidence type="ECO:0000256" key="4">
    <source>
        <dbReference type="ARBA" id="ARBA00023125"/>
    </source>
</evidence>
<dbReference type="Pfam" id="PF25601">
    <property type="entry name" value="AAA_lid_14"/>
    <property type="match status" value="1"/>
</dbReference>
<dbReference type="EMBL" id="SNZA01000001">
    <property type="protein sequence ID" value="TDR15512.1"/>
    <property type="molecule type" value="Genomic_DNA"/>
</dbReference>
<dbReference type="InterPro" id="IPR027417">
    <property type="entry name" value="P-loop_NTPase"/>
</dbReference>
<keyword evidence="5" id="KW-0804">Transcription</keyword>
<protein>
    <submittedName>
        <fullName evidence="9">DNA-binding NtrC family response regulator</fullName>
    </submittedName>
</protein>
<dbReference type="SUPFAM" id="SSF46689">
    <property type="entry name" value="Homeodomain-like"/>
    <property type="match status" value="1"/>
</dbReference>
<dbReference type="PANTHER" id="PTHR32071">
    <property type="entry name" value="TRANSCRIPTIONAL REGULATORY PROTEIN"/>
    <property type="match status" value="1"/>
</dbReference>
<dbReference type="Proteomes" id="UP000295729">
    <property type="component" value="Unassembled WGS sequence"/>
</dbReference>
<evidence type="ECO:0000256" key="3">
    <source>
        <dbReference type="ARBA" id="ARBA00023015"/>
    </source>
</evidence>
<sequence length="448" mass="49559">MSNLSVLVIDDEQNLVRSIKFSLNNQDIELSAAFTGQEGITAFEQLNPDLILLDLGLPDMSGLEVLSHLRQLSPTTPVIMISAHGDTRTAVKAVKEGAVDYITKPFDVDELELLMLRTAEQQRATKELAFLRNKDDLNNQIIGQSTKTNLLKKMITQVANSAARTILIQGPSGTGKSMVAKSIHNQRFSNAPFIEVNCAALPEHLIEAELFGAEKGAYTGATSTRDGLIALADGGTLFLDEIGEMPLNIQAKLLTFLEQRTFRPVGAGKERKSNTVIIAATNQNLAEQVSEGRFRQDLFYRLNVVPVEIPALQERATDIPILVEHFSSLMAQNESCQPVIMTPEVMMSLQQYAWPGNIRELKNLIERLTILYPGEHITCSLLPNEILPKTPTLHSPQTSYDEQVESKEKEVILQALSSTQGKKGLAAEKLGISRHALKRRMQRLNLDL</sequence>
<dbReference type="SMART" id="SM00382">
    <property type="entry name" value="AAA"/>
    <property type="match status" value="1"/>
</dbReference>
<comment type="caution">
    <text evidence="9">The sequence shown here is derived from an EMBL/GenBank/DDBJ whole genome shotgun (WGS) entry which is preliminary data.</text>
</comment>
<keyword evidence="1" id="KW-0547">Nucleotide-binding</keyword>
<evidence type="ECO:0000313" key="10">
    <source>
        <dbReference type="Proteomes" id="UP000295729"/>
    </source>
</evidence>
<dbReference type="InterPro" id="IPR025943">
    <property type="entry name" value="Sigma_54_int_dom_ATP-bd_2"/>
</dbReference>
<dbReference type="InterPro" id="IPR002197">
    <property type="entry name" value="HTH_Fis"/>
</dbReference>
<reference evidence="9 10" key="1">
    <citation type="submission" date="2019-03" db="EMBL/GenBank/DDBJ databases">
        <title>Genomic Encyclopedia of Type Strains, Phase IV (KMG-IV): sequencing the most valuable type-strain genomes for metagenomic binning, comparative biology and taxonomic classification.</title>
        <authorList>
            <person name="Goeker M."/>
        </authorList>
    </citation>
    <scope>NUCLEOTIDE SEQUENCE [LARGE SCALE GENOMIC DNA]</scope>
    <source>
        <strain evidence="9 10">DSM 5604</strain>
    </source>
</reference>
<dbReference type="OrthoDB" id="9804019at2"/>
<dbReference type="Pfam" id="PF00158">
    <property type="entry name" value="Sigma54_activat"/>
    <property type="match status" value="1"/>
</dbReference>
<dbReference type="GO" id="GO:0005524">
    <property type="term" value="F:ATP binding"/>
    <property type="evidence" value="ECO:0007669"/>
    <property type="project" value="UniProtKB-KW"/>
</dbReference>
<keyword evidence="6" id="KW-0597">Phosphoprotein</keyword>
<dbReference type="CDD" id="cd00009">
    <property type="entry name" value="AAA"/>
    <property type="match status" value="1"/>
</dbReference>
<keyword evidence="4 9" id="KW-0238">DNA-binding</keyword>